<organism evidence="1">
    <name type="scientific">Xenorhabdus bovienii str. kraussei Becker Underwood</name>
    <dbReference type="NCBI Taxonomy" id="1398204"/>
    <lineage>
        <taxon>Bacteria</taxon>
        <taxon>Pseudomonadati</taxon>
        <taxon>Pseudomonadota</taxon>
        <taxon>Gammaproteobacteria</taxon>
        <taxon>Enterobacterales</taxon>
        <taxon>Morganellaceae</taxon>
        <taxon>Xenorhabdus</taxon>
    </lineage>
</organism>
<sequence>MRDAVKNKSVFLVLLLGVFYFMGAFDTKDDSYQKIIDNAPTKEHQFIDIVDKTVSASKKADNDMQIAAIKMERTSAICSFLKGKLSATNWTGKVIDLNSNRDGKGVIVVGLTKEITVRTWNNAFSDSGDATLIDQNTSLFKKAVSLKTGQLVKFSGTFIPEENECIREKSVTQNGGMKNPAFIFKFSDINPM</sequence>
<dbReference type="EMBL" id="CBSZ010000354">
    <property type="protein sequence ID" value="CDH25712.1"/>
    <property type="molecule type" value="Genomic_DNA"/>
</dbReference>
<comment type="caution">
    <text evidence="1">The sequence shown here is derived from an EMBL/GenBank/DDBJ whole genome shotgun (WGS) entry which is preliminary data.</text>
</comment>
<evidence type="ECO:0000313" key="1">
    <source>
        <dbReference type="EMBL" id="CDH25712.1"/>
    </source>
</evidence>
<name>A0A077PYI6_XENBV</name>
<dbReference type="HOGENOM" id="CLU_102577_0_0_6"/>
<gene>
    <name evidence="1" type="ORF">XBKB1_4170023</name>
</gene>
<dbReference type="Proteomes" id="UP000028493">
    <property type="component" value="Unassembled WGS sequence"/>
</dbReference>
<accession>A0A077PYI6</accession>
<dbReference type="AlphaFoldDB" id="A0A077PYI6"/>
<reference evidence="1" key="1">
    <citation type="submission" date="2013-07" db="EMBL/GenBank/DDBJ databases">
        <title>Sub-species coevolution in mutualistic symbiosis.</title>
        <authorList>
            <person name="Murfin K."/>
            <person name="Klassen J."/>
            <person name="Lee M."/>
            <person name="Forst S."/>
            <person name="Stock P."/>
            <person name="Goodrich-Blair H."/>
        </authorList>
    </citation>
    <scope>NUCLEOTIDE SEQUENCE [LARGE SCALE GENOMIC DNA]</scope>
    <source>
        <strain evidence="1">Kraussei Becker Underwood</strain>
    </source>
</reference>
<proteinExistence type="predicted"/>
<protein>
    <submittedName>
        <fullName evidence="1">Uncharacterized protein</fullName>
    </submittedName>
</protein>